<dbReference type="EMBL" id="JBHSWI010000001">
    <property type="protein sequence ID" value="MFC6644297.1"/>
    <property type="molecule type" value="Genomic_DNA"/>
</dbReference>
<dbReference type="Gene3D" id="1.10.1740.10">
    <property type="match status" value="1"/>
</dbReference>
<dbReference type="PRINTS" id="PR00046">
    <property type="entry name" value="SIGMA70FCT"/>
</dbReference>
<dbReference type="CDD" id="cd06171">
    <property type="entry name" value="Sigma70_r4"/>
    <property type="match status" value="1"/>
</dbReference>
<evidence type="ECO:0000256" key="2">
    <source>
        <dbReference type="ARBA" id="ARBA00023082"/>
    </source>
</evidence>
<gene>
    <name evidence="6" type="ORF">ACFQBQ_01560</name>
</gene>
<evidence type="ECO:0000259" key="5">
    <source>
        <dbReference type="PROSITE" id="PS00715"/>
    </source>
</evidence>
<keyword evidence="4" id="KW-0804">Transcription</keyword>
<feature type="domain" description="RNA polymerase sigma-70" evidence="5">
    <location>
        <begin position="76"/>
        <end position="89"/>
    </location>
</feature>
<dbReference type="RefSeq" id="WP_263372234.1">
    <property type="nucleotide sequence ID" value="NZ_JAGSYD010000004.1"/>
</dbReference>
<proteinExistence type="predicted"/>
<accession>A0ABW1Z413</accession>
<dbReference type="SUPFAM" id="SSF88659">
    <property type="entry name" value="Sigma3 and sigma4 domains of RNA polymerase sigma factors"/>
    <property type="match status" value="2"/>
</dbReference>
<dbReference type="InterPro" id="IPR007624">
    <property type="entry name" value="RNA_pol_sigma70_r3"/>
</dbReference>
<dbReference type="InterPro" id="IPR013325">
    <property type="entry name" value="RNA_pol_sigma_r2"/>
</dbReference>
<dbReference type="NCBIfam" id="NF005413">
    <property type="entry name" value="PRK06986.1"/>
    <property type="match status" value="1"/>
</dbReference>
<organism evidence="6 7">
    <name type="scientific">Granulicella cerasi</name>
    <dbReference type="NCBI Taxonomy" id="741063"/>
    <lineage>
        <taxon>Bacteria</taxon>
        <taxon>Pseudomonadati</taxon>
        <taxon>Acidobacteriota</taxon>
        <taxon>Terriglobia</taxon>
        <taxon>Terriglobales</taxon>
        <taxon>Acidobacteriaceae</taxon>
        <taxon>Granulicella</taxon>
    </lineage>
</organism>
<reference evidence="7" key="1">
    <citation type="journal article" date="2019" name="Int. J. Syst. Evol. Microbiol.">
        <title>The Global Catalogue of Microorganisms (GCM) 10K type strain sequencing project: providing services to taxonomists for standard genome sequencing and annotation.</title>
        <authorList>
            <consortium name="The Broad Institute Genomics Platform"/>
            <consortium name="The Broad Institute Genome Sequencing Center for Infectious Disease"/>
            <person name="Wu L."/>
            <person name="Ma J."/>
        </authorList>
    </citation>
    <scope>NUCLEOTIDE SEQUENCE [LARGE SCALE GENOMIC DNA]</scope>
    <source>
        <strain evidence="7">CGMCC 1.16026</strain>
    </source>
</reference>
<dbReference type="InterPro" id="IPR012845">
    <property type="entry name" value="RNA_pol_sigma_FliA_WhiG"/>
</dbReference>
<dbReference type="InterPro" id="IPR007630">
    <property type="entry name" value="RNA_pol_sigma70_r4"/>
</dbReference>
<dbReference type="Pfam" id="PF04545">
    <property type="entry name" value="Sigma70_r4"/>
    <property type="match status" value="1"/>
</dbReference>
<dbReference type="SUPFAM" id="SSF88946">
    <property type="entry name" value="Sigma2 domain of RNA polymerase sigma factors"/>
    <property type="match status" value="1"/>
</dbReference>
<comment type="caution">
    <text evidence="6">The sequence shown here is derived from an EMBL/GenBank/DDBJ whole genome shotgun (WGS) entry which is preliminary data.</text>
</comment>
<dbReference type="InterPro" id="IPR013324">
    <property type="entry name" value="RNA_pol_sigma_r3/r4-like"/>
</dbReference>
<dbReference type="PIRSF" id="PIRSF000770">
    <property type="entry name" value="RNA_pol_sigma-SigE/K"/>
    <property type="match status" value="1"/>
</dbReference>
<dbReference type="Gene3D" id="1.20.140.160">
    <property type="match status" value="1"/>
</dbReference>
<dbReference type="InterPro" id="IPR007627">
    <property type="entry name" value="RNA_pol_sigma70_r2"/>
</dbReference>
<evidence type="ECO:0000313" key="7">
    <source>
        <dbReference type="Proteomes" id="UP001596391"/>
    </source>
</evidence>
<keyword evidence="3" id="KW-0238">DNA-binding</keyword>
<keyword evidence="1" id="KW-0805">Transcription regulation</keyword>
<dbReference type="PROSITE" id="PS00715">
    <property type="entry name" value="SIGMA70_1"/>
    <property type="match status" value="1"/>
</dbReference>
<evidence type="ECO:0000313" key="6">
    <source>
        <dbReference type="EMBL" id="MFC6644297.1"/>
    </source>
</evidence>
<dbReference type="NCBIfam" id="TIGR02479">
    <property type="entry name" value="FliA_WhiG"/>
    <property type="match status" value="1"/>
</dbReference>
<protein>
    <submittedName>
        <fullName evidence="6">Sigma-70 family RNA polymerase sigma factor</fullName>
    </submittedName>
</protein>
<sequence length="279" mass="31461">MAMHNSVMNELAEPQTSYWSGGLELAVDQESAGDQREHGYRSQAERDALLMEHLPSVRYIARRIHERLPQHVELEDLVSAGVVGLIDAMSKFDHSKRVQFKSYAQFRIRGAILDSLRMLDWSPRELRRKGRAVEEAIRSATLKLGRAPQDQEIAAELGMKLEEYQRLLGDLKGLEIGSLHAERGEDSGDEELAYVPGSPEEDPLFICLKGEMRERLAAGIEALPEKERLVLTLYYFEELTMKEIGRTLGVVESRVSQIHSSAVVRLRVALGASVPKRSR</sequence>
<evidence type="ECO:0000256" key="4">
    <source>
        <dbReference type="ARBA" id="ARBA00023163"/>
    </source>
</evidence>
<dbReference type="NCBIfam" id="TIGR02937">
    <property type="entry name" value="sigma70-ECF"/>
    <property type="match status" value="1"/>
</dbReference>
<dbReference type="PANTHER" id="PTHR30385:SF7">
    <property type="entry name" value="RNA POLYMERASE SIGMA FACTOR FLIA"/>
    <property type="match status" value="1"/>
</dbReference>
<keyword evidence="7" id="KW-1185">Reference proteome</keyword>
<keyword evidence="2" id="KW-0731">Sigma factor</keyword>
<dbReference type="Pfam" id="PF04539">
    <property type="entry name" value="Sigma70_r3"/>
    <property type="match status" value="1"/>
</dbReference>
<dbReference type="PANTHER" id="PTHR30385">
    <property type="entry name" value="SIGMA FACTOR F FLAGELLAR"/>
    <property type="match status" value="1"/>
</dbReference>
<dbReference type="Proteomes" id="UP001596391">
    <property type="component" value="Unassembled WGS sequence"/>
</dbReference>
<dbReference type="InterPro" id="IPR014284">
    <property type="entry name" value="RNA_pol_sigma-70_dom"/>
</dbReference>
<name>A0ABW1Z413_9BACT</name>
<dbReference type="InterPro" id="IPR000943">
    <property type="entry name" value="RNA_pol_sigma70"/>
</dbReference>
<evidence type="ECO:0000256" key="1">
    <source>
        <dbReference type="ARBA" id="ARBA00023015"/>
    </source>
</evidence>
<dbReference type="Pfam" id="PF04542">
    <property type="entry name" value="Sigma70_r2"/>
    <property type="match status" value="1"/>
</dbReference>
<evidence type="ECO:0000256" key="3">
    <source>
        <dbReference type="ARBA" id="ARBA00023125"/>
    </source>
</evidence>